<keyword evidence="3 5" id="KW-1133">Transmembrane helix</keyword>
<dbReference type="PANTHER" id="PTHR43243:SF11">
    <property type="entry name" value="AMINO ACID PERMEASE_ SLC12A DOMAIN-CONTAINING PROTEIN"/>
    <property type="match status" value="1"/>
</dbReference>
<evidence type="ECO:0000256" key="5">
    <source>
        <dbReference type="SAM" id="Phobius"/>
    </source>
</evidence>
<dbReference type="Proteomes" id="UP000030762">
    <property type="component" value="Unassembled WGS sequence"/>
</dbReference>
<evidence type="ECO:0008006" key="8">
    <source>
        <dbReference type="Google" id="ProtNLM"/>
    </source>
</evidence>
<accession>T0R036</accession>
<dbReference type="eggNOG" id="ENOG502QT3M">
    <property type="taxonomic scope" value="Eukaryota"/>
</dbReference>
<feature type="transmembrane region" description="Helical" evidence="5">
    <location>
        <begin position="91"/>
        <end position="109"/>
    </location>
</feature>
<dbReference type="OrthoDB" id="61550at2759"/>
<dbReference type="RefSeq" id="XP_008621193.1">
    <property type="nucleotide sequence ID" value="XM_008622971.1"/>
</dbReference>
<feature type="transmembrane region" description="Helical" evidence="5">
    <location>
        <begin position="469"/>
        <end position="488"/>
    </location>
</feature>
<feature type="transmembrane region" description="Helical" evidence="5">
    <location>
        <begin position="196"/>
        <end position="220"/>
    </location>
</feature>
<organism evidence="6 7">
    <name type="scientific">Saprolegnia diclina (strain VS20)</name>
    <dbReference type="NCBI Taxonomy" id="1156394"/>
    <lineage>
        <taxon>Eukaryota</taxon>
        <taxon>Sar</taxon>
        <taxon>Stramenopiles</taxon>
        <taxon>Oomycota</taxon>
        <taxon>Saprolegniomycetes</taxon>
        <taxon>Saprolegniales</taxon>
        <taxon>Saprolegniaceae</taxon>
        <taxon>Saprolegnia</taxon>
    </lineage>
</organism>
<dbReference type="InParanoid" id="T0R036"/>
<evidence type="ECO:0000256" key="4">
    <source>
        <dbReference type="ARBA" id="ARBA00023136"/>
    </source>
</evidence>
<feature type="transmembrane region" description="Helical" evidence="5">
    <location>
        <begin position="289"/>
        <end position="311"/>
    </location>
</feature>
<gene>
    <name evidence="6" type="ORF">SDRG_16754</name>
</gene>
<evidence type="ECO:0000256" key="1">
    <source>
        <dbReference type="ARBA" id="ARBA00004141"/>
    </source>
</evidence>
<sequence length="691" mass="75865">MVAVAASRQRTLTVTVPATNDTKAPSFIYPAGQGKHENLAPPLIQLVALRERHNGPKHLLGEWPSTAICGNDIMSSVLYSSGIVALKAGKLAPICMAMVSVVLFMYRFIYEEVVTAIPMNGGSYNCLLNTTSKRVAAVAAVLSTLAYTATAVVSGTSACYYMQFVVPDLPVVGTTVGLMGVFAILVFIGIAESAVVAFVMFTFHIGTLSVLAVTCLIHTIQNPEIIQANMHSGYPHVDFVGSVIDGNVFTAIFFGFSASMLGVTGFESSANFVEQQQPGVFRKTMRNMWAFSAVYNISLAILALGVMPVAELQASANTVLANLAEITAGNWLVWIVCIDAFVVLSGAVLTSYVGITGLHRRLASDRVMPAFFAAENKWRGTNHWIILAFFLLTSSLVLLLNGDNVILGGVYTYSFLSMMFLFAMGCMMLKIKRQDIPRDVHAPWWACISGATLIAIGYFGIVLGDPSVLAYFFYYALGVAVVVFGMLWRVTILRCLIFIINLLPGVPDVNKDYESPESTQIAMLTDDVELQSPPLLSTDEPYETVVVSHDPRFFERENQRVSYLVRTLKAIKSQPFVFFIKAPDLTLVNKVILYVRTNEMTETLRFVHVYPEVTMASADTIQALADVVALFDRIYPKLRTDFVSVKGPFEPATIEWLSTYWHMPTNMMFIKQPTNTTVHQVSCCGVRVITG</sequence>
<feature type="transmembrane region" description="Helical" evidence="5">
    <location>
        <begin position="384"/>
        <end position="401"/>
    </location>
</feature>
<keyword evidence="7" id="KW-1185">Reference proteome</keyword>
<keyword evidence="4 5" id="KW-0472">Membrane</keyword>
<evidence type="ECO:0000256" key="3">
    <source>
        <dbReference type="ARBA" id="ARBA00022989"/>
    </source>
</evidence>
<dbReference type="STRING" id="1156394.T0R036"/>
<feature type="transmembrane region" description="Helical" evidence="5">
    <location>
        <begin position="169"/>
        <end position="190"/>
    </location>
</feature>
<dbReference type="PANTHER" id="PTHR43243">
    <property type="entry name" value="INNER MEMBRANE TRANSPORTER YGJI-RELATED"/>
    <property type="match status" value="1"/>
</dbReference>
<protein>
    <recommendedName>
        <fullName evidence="8">Amino acid permease/ SLC12A domain-containing protein</fullName>
    </recommendedName>
</protein>
<dbReference type="AlphaFoldDB" id="T0R036"/>
<keyword evidence="2 5" id="KW-0812">Transmembrane</keyword>
<feature type="transmembrane region" description="Helical" evidence="5">
    <location>
        <begin position="413"/>
        <end position="431"/>
    </location>
</feature>
<feature type="transmembrane region" description="Helical" evidence="5">
    <location>
        <begin position="137"/>
        <end position="162"/>
    </location>
</feature>
<feature type="transmembrane region" description="Helical" evidence="5">
    <location>
        <begin position="443"/>
        <end position="463"/>
    </location>
</feature>
<evidence type="ECO:0000313" key="7">
    <source>
        <dbReference type="Proteomes" id="UP000030762"/>
    </source>
</evidence>
<evidence type="ECO:0000313" key="6">
    <source>
        <dbReference type="EMBL" id="EQC25343.1"/>
    </source>
</evidence>
<evidence type="ECO:0000256" key="2">
    <source>
        <dbReference type="ARBA" id="ARBA00022692"/>
    </source>
</evidence>
<dbReference type="GeneID" id="19957481"/>
<comment type="subcellular location">
    <subcellularLocation>
        <location evidence="1">Membrane</location>
        <topology evidence="1">Multi-pass membrane protein</topology>
    </subcellularLocation>
</comment>
<proteinExistence type="predicted"/>
<dbReference type="InterPro" id="IPR002293">
    <property type="entry name" value="AA/rel_permease1"/>
</dbReference>
<dbReference type="OMA" id="HDPRFFE"/>
<feature type="transmembrane region" description="Helical" evidence="5">
    <location>
        <begin position="331"/>
        <end position="358"/>
    </location>
</feature>
<name>T0R036_SAPDV</name>
<dbReference type="GO" id="GO:0015171">
    <property type="term" value="F:amino acid transmembrane transporter activity"/>
    <property type="evidence" value="ECO:0007669"/>
    <property type="project" value="TreeGrafter"/>
</dbReference>
<dbReference type="EMBL" id="JH767283">
    <property type="protein sequence ID" value="EQC25343.1"/>
    <property type="molecule type" value="Genomic_DNA"/>
</dbReference>
<dbReference type="GO" id="GO:0016020">
    <property type="term" value="C:membrane"/>
    <property type="evidence" value="ECO:0007669"/>
    <property type="project" value="UniProtKB-SubCell"/>
</dbReference>
<dbReference type="Gene3D" id="1.20.1740.10">
    <property type="entry name" value="Amino acid/polyamine transporter I"/>
    <property type="match status" value="1"/>
</dbReference>
<dbReference type="VEuPathDB" id="FungiDB:SDRG_16754"/>
<reference evidence="6 7" key="1">
    <citation type="submission" date="2012-04" db="EMBL/GenBank/DDBJ databases">
        <title>The Genome Sequence of Saprolegnia declina VS20.</title>
        <authorList>
            <consortium name="The Broad Institute Genome Sequencing Platform"/>
            <person name="Russ C."/>
            <person name="Nusbaum C."/>
            <person name="Tyler B."/>
            <person name="van West P."/>
            <person name="Dieguez-Uribeondo J."/>
            <person name="de Bruijn I."/>
            <person name="Tripathy S."/>
            <person name="Jiang R."/>
            <person name="Young S.K."/>
            <person name="Zeng Q."/>
            <person name="Gargeya S."/>
            <person name="Fitzgerald M."/>
            <person name="Haas B."/>
            <person name="Abouelleil A."/>
            <person name="Alvarado L."/>
            <person name="Arachchi H.M."/>
            <person name="Berlin A."/>
            <person name="Chapman S.B."/>
            <person name="Goldberg J."/>
            <person name="Griggs A."/>
            <person name="Gujja S."/>
            <person name="Hansen M."/>
            <person name="Howarth C."/>
            <person name="Imamovic A."/>
            <person name="Larimer J."/>
            <person name="McCowen C."/>
            <person name="Montmayeur A."/>
            <person name="Murphy C."/>
            <person name="Neiman D."/>
            <person name="Pearson M."/>
            <person name="Priest M."/>
            <person name="Roberts A."/>
            <person name="Saif S."/>
            <person name="Shea T."/>
            <person name="Sisk P."/>
            <person name="Sykes S."/>
            <person name="Wortman J."/>
            <person name="Nusbaum C."/>
            <person name="Birren B."/>
        </authorList>
    </citation>
    <scope>NUCLEOTIDE SEQUENCE [LARGE SCALE GENOMIC DNA]</scope>
    <source>
        <strain evidence="6 7">VS20</strain>
    </source>
</reference>
<dbReference type="Pfam" id="PF13520">
    <property type="entry name" value="AA_permease_2"/>
    <property type="match status" value="1"/>
</dbReference>